<proteinExistence type="predicted"/>
<organism evidence="1 2">
    <name type="scientific">Kiloniella antarctica</name>
    <dbReference type="NCBI Taxonomy" id="1550907"/>
    <lineage>
        <taxon>Bacteria</taxon>
        <taxon>Pseudomonadati</taxon>
        <taxon>Pseudomonadota</taxon>
        <taxon>Alphaproteobacteria</taxon>
        <taxon>Rhodospirillales</taxon>
        <taxon>Kiloniellaceae</taxon>
        <taxon>Kiloniella</taxon>
    </lineage>
</organism>
<evidence type="ECO:0000313" key="1">
    <source>
        <dbReference type="EMBL" id="MFD2206687.1"/>
    </source>
</evidence>
<name>A0ABW5BKK0_9PROT</name>
<accession>A0ABW5BKK0</accession>
<protein>
    <recommendedName>
        <fullName evidence="3">ACT domain-containing protein</fullName>
    </recommendedName>
</protein>
<dbReference type="EMBL" id="JBHUII010000007">
    <property type="protein sequence ID" value="MFD2206687.1"/>
    <property type="molecule type" value="Genomic_DNA"/>
</dbReference>
<dbReference type="RefSeq" id="WP_380252565.1">
    <property type="nucleotide sequence ID" value="NZ_JBHUII010000007.1"/>
</dbReference>
<sequence>MKSNNLTAFEIMAEREPGTLPRILSFFALNSTTPSTVWARRTSDGVQNIYIEAEGLSDQRAYIIAAKLAEIFTVHSAIYVQNPVAESDGKSLKCA</sequence>
<comment type="caution">
    <text evidence="1">The sequence shown here is derived from an EMBL/GenBank/DDBJ whole genome shotgun (WGS) entry which is preliminary data.</text>
</comment>
<dbReference type="Proteomes" id="UP001597294">
    <property type="component" value="Unassembled WGS sequence"/>
</dbReference>
<keyword evidence="2" id="KW-1185">Reference proteome</keyword>
<evidence type="ECO:0008006" key="3">
    <source>
        <dbReference type="Google" id="ProtNLM"/>
    </source>
</evidence>
<evidence type="ECO:0000313" key="2">
    <source>
        <dbReference type="Proteomes" id="UP001597294"/>
    </source>
</evidence>
<gene>
    <name evidence="1" type="ORF">ACFSKO_13735</name>
</gene>
<reference evidence="2" key="1">
    <citation type="journal article" date="2019" name="Int. J. Syst. Evol. Microbiol.">
        <title>The Global Catalogue of Microorganisms (GCM) 10K type strain sequencing project: providing services to taxonomists for standard genome sequencing and annotation.</title>
        <authorList>
            <consortium name="The Broad Institute Genomics Platform"/>
            <consortium name="The Broad Institute Genome Sequencing Center for Infectious Disease"/>
            <person name="Wu L."/>
            <person name="Ma J."/>
        </authorList>
    </citation>
    <scope>NUCLEOTIDE SEQUENCE [LARGE SCALE GENOMIC DNA]</scope>
    <source>
        <strain evidence="2">CGMCC 4.7192</strain>
    </source>
</reference>